<dbReference type="Proteomes" id="UP000198569">
    <property type="component" value="Unassembled WGS sequence"/>
</dbReference>
<protein>
    <submittedName>
        <fullName evidence="1">Uncharacterized protein</fullName>
    </submittedName>
</protein>
<keyword evidence="2" id="KW-1185">Reference proteome</keyword>
<proteinExistence type="predicted"/>
<dbReference type="STRING" id="229203.SAMN05444338_109126"/>
<dbReference type="RefSeq" id="WP_139262316.1">
    <property type="nucleotide sequence ID" value="NZ_FNMV01000009.1"/>
</dbReference>
<dbReference type="EMBL" id="FNMV01000009">
    <property type="protein sequence ID" value="SDX35643.1"/>
    <property type="molecule type" value="Genomic_DNA"/>
</dbReference>
<evidence type="ECO:0000313" key="2">
    <source>
        <dbReference type="Proteomes" id="UP000198569"/>
    </source>
</evidence>
<reference evidence="2" key="1">
    <citation type="submission" date="2016-10" db="EMBL/GenBank/DDBJ databases">
        <authorList>
            <person name="Varghese N."/>
            <person name="Submissions S."/>
        </authorList>
    </citation>
    <scope>NUCLEOTIDE SEQUENCE [LARGE SCALE GENOMIC DNA]</scope>
    <source>
        <strain evidence="2">DSM 15718</strain>
    </source>
</reference>
<dbReference type="AlphaFoldDB" id="A0A1H3B156"/>
<gene>
    <name evidence="1" type="ORF">SAMN05444338_109126</name>
</gene>
<sequence>MTRQQFNEQRTEEISKRYKAMRIQKMKRADAFNILAAEFELSHASLSSIISRSSYQKPLPKSVKNS</sequence>
<accession>A0A1H3B156</accession>
<name>A0A1H3B156_9FLAO</name>
<evidence type="ECO:0000313" key="1">
    <source>
        <dbReference type="EMBL" id="SDX35643.1"/>
    </source>
</evidence>
<organism evidence="1 2">
    <name type="scientific">Flavobacterium degerlachei</name>
    <dbReference type="NCBI Taxonomy" id="229203"/>
    <lineage>
        <taxon>Bacteria</taxon>
        <taxon>Pseudomonadati</taxon>
        <taxon>Bacteroidota</taxon>
        <taxon>Flavobacteriia</taxon>
        <taxon>Flavobacteriales</taxon>
        <taxon>Flavobacteriaceae</taxon>
        <taxon>Flavobacterium</taxon>
    </lineage>
</organism>